<proteinExistence type="inferred from homology"/>
<dbReference type="RefSeq" id="WP_377306663.1">
    <property type="nucleotide sequence ID" value="NZ_JBHSMK010000009.1"/>
</dbReference>
<gene>
    <name evidence="3" type="ORF">ACFPME_16005</name>
</gene>
<dbReference type="PANTHER" id="PTHR37423:SF2">
    <property type="entry name" value="MEMBRANE-BOUND LYTIC MUREIN TRANSGLYCOSYLASE C"/>
    <property type="match status" value="1"/>
</dbReference>
<dbReference type="EMBL" id="JBHSMK010000009">
    <property type="protein sequence ID" value="MFC5438064.1"/>
    <property type="molecule type" value="Genomic_DNA"/>
</dbReference>
<reference evidence="4" key="1">
    <citation type="journal article" date="2019" name="Int. J. Syst. Evol. Microbiol.">
        <title>The Global Catalogue of Microorganisms (GCM) 10K type strain sequencing project: providing services to taxonomists for standard genome sequencing and annotation.</title>
        <authorList>
            <consortium name="The Broad Institute Genomics Platform"/>
            <consortium name="The Broad Institute Genome Sequencing Center for Infectious Disease"/>
            <person name="Wu L."/>
            <person name="Ma J."/>
        </authorList>
    </citation>
    <scope>NUCLEOTIDE SEQUENCE [LARGE SCALE GENOMIC DNA]</scope>
    <source>
        <strain evidence="4">JCM 17130</strain>
    </source>
</reference>
<dbReference type="InterPro" id="IPR008258">
    <property type="entry name" value="Transglycosylase_SLT_dom_1"/>
</dbReference>
<evidence type="ECO:0000313" key="3">
    <source>
        <dbReference type="EMBL" id="MFC5438064.1"/>
    </source>
</evidence>
<dbReference type="PANTHER" id="PTHR37423">
    <property type="entry name" value="SOLUBLE LYTIC MUREIN TRANSGLYCOSYLASE-RELATED"/>
    <property type="match status" value="1"/>
</dbReference>
<evidence type="ECO:0000256" key="1">
    <source>
        <dbReference type="ARBA" id="ARBA00007734"/>
    </source>
</evidence>
<organism evidence="3 4">
    <name type="scientific">Rhodanobacter umsongensis</name>
    <dbReference type="NCBI Taxonomy" id="633153"/>
    <lineage>
        <taxon>Bacteria</taxon>
        <taxon>Pseudomonadati</taxon>
        <taxon>Pseudomonadota</taxon>
        <taxon>Gammaproteobacteria</taxon>
        <taxon>Lysobacterales</taxon>
        <taxon>Rhodanobacteraceae</taxon>
        <taxon>Rhodanobacter</taxon>
    </lineage>
</organism>
<dbReference type="Proteomes" id="UP001596013">
    <property type="component" value="Unassembled WGS sequence"/>
</dbReference>
<dbReference type="CDD" id="cd00254">
    <property type="entry name" value="LT-like"/>
    <property type="match status" value="1"/>
</dbReference>
<dbReference type="InterPro" id="IPR000189">
    <property type="entry name" value="Transglyc_AS"/>
</dbReference>
<name>A0ABW0JPT6_9GAMM</name>
<sequence>MARAHLARAAHGGTLPAMSDVARHGGSVDPAGSFLLHPILSWVALCCALLWWPAAHAGTLYQCTGGSGETVFSSSKAGYHHCRAISGYDAPVPRRPAAPPLRISLTGVTGSVATSARDLAANGTQAISLSGVRSSVESSARRLGDVLVQRASLGSVSGSAETSAKLSSAGGAAAPGQWNYRESHDAQALATPMAAAPGNRVLRGAVYRIVRADGSVEYTNLRPAGQKGRAVTMLFSYIATCAACNLHSTIRWGSVSLNLTAYADSIRAASIEYGVDEAFLRAIIHAESAFNPRALSLKGAQGLMQLMPGTASDMGVLDAFNSDQNIRGGARYLGLLLHDFDGNERLAAAAYNAGPGAVQRYRGVPPYAETQVYVERVDTLRKRYGAAIHPPLASRGSG</sequence>
<dbReference type="PROSITE" id="PS00922">
    <property type="entry name" value="TRANSGLYCOSYLASE"/>
    <property type="match status" value="1"/>
</dbReference>
<evidence type="ECO:0000259" key="2">
    <source>
        <dbReference type="Pfam" id="PF01464"/>
    </source>
</evidence>
<protein>
    <submittedName>
        <fullName evidence="3">Lytic transglycosylase domain-containing protein</fullName>
    </submittedName>
</protein>
<dbReference type="SUPFAM" id="SSF53955">
    <property type="entry name" value="Lysozyme-like"/>
    <property type="match status" value="1"/>
</dbReference>
<accession>A0ABW0JPT6</accession>
<keyword evidence="4" id="KW-1185">Reference proteome</keyword>
<comment type="similarity">
    <text evidence="1">Belongs to the transglycosylase Slt family.</text>
</comment>
<dbReference type="Pfam" id="PF01464">
    <property type="entry name" value="SLT"/>
    <property type="match status" value="1"/>
</dbReference>
<dbReference type="Gene3D" id="1.10.530.10">
    <property type="match status" value="1"/>
</dbReference>
<evidence type="ECO:0000313" key="4">
    <source>
        <dbReference type="Proteomes" id="UP001596013"/>
    </source>
</evidence>
<feature type="domain" description="Transglycosylase SLT" evidence="2">
    <location>
        <begin position="266"/>
        <end position="363"/>
    </location>
</feature>
<dbReference type="InterPro" id="IPR023346">
    <property type="entry name" value="Lysozyme-like_dom_sf"/>
</dbReference>
<comment type="caution">
    <text evidence="3">The sequence shown here is derived from an EMBL/GenBank/DDBJ whole genome shotgun (WGS) entry which is preliminary data.</text>
</comment>